<evidence type="ECO:0000256" key="1">
    <source>
        <dbReference type="ARBA" id="ARBA00022801"/>
    </source>
</evidence>
<dbReference type="OrthoDB" id="9803916at2"/>
<keyword evidence="5" id="KW-1185">Reference proteome</keyword>
<dbReference type="InterPro" id="IPR022712">
    <property type="entry name" value="Beta_Casp"/>
</dbReference>
<dbReference type="RefSeq" id="WP_110075291.1">
    <property type="nucleotide sequence ID" value="NZ_QGTT01000003.1"/>
</dbReference>
<dbReference type="Pfam" id="PF10996">
    <property type="entry name" value="Beta-Casp"/>
    <property type="match status" value="1"/>
</dbReference>
<protein>
    <submittedName>
        <fullName evidence="4">Metallo-beta-lactamase family protein</fullName>
    </submittedName>
</protein>
<dbReference type="InterPro" id="IPR036866">
    <property type="entry name" value="RibonucZ/Hydroxyglut_hydro"/>
</dbReference>
<dbReference type="GO" id="GO:0016787">
    <property type="term" value="F:hydrolase activity"/>
    <property type="evidence" value="ECO:0007669"/>
    <property type="project" value="UniProtKB-KW"/>
</dbReference>
<keyword evidence="1" id="KW-0378">Hydrolase</keyword>
<dbReference type="GO" id="GO:0004521">
    <property type="term" value="F:RNA endonuclease activity"/>
    <property type="evidence" value="ECO:0007669"/>
    <property type="project" value="TreeGrafter"/>
</dbReference>
<evidence type="ECO:0000313" key="5">
    <source>
        <dbReference type="Proteomes" id="UP000246964"/>
    </source>
</evidence>
<dbReference type="InterPro" id="IPR050698">
    <property type="entry name" value="MBL"/>
</dbReference>
<proteinExistence type="predicted"/>
<dbReference type="SUPFAM" id="SSF56281">
    <property type="entry name" value="Metallo-hydrolase/oxidoreductase"/>
    <property type="match status" value="1"/>
</dbReference>
<dbReference type="Gene3D" id="3.60.15.10">
    <property type="entry name" value="Ribonuclease Z/Hydroxyacylglutathione hydrolase-like"/>
    <property type="match status" value="1"/>
</dbReference>
<feature type="domain" description="Beta-Casp" evidence="3">
    <location>
        <begin position="246"/>
        <end position="365"/>
    </location>
</feature>
<dbReference type="STRING" id="519453.SAMN04488070_0305"/>
<gene>
    <name evidence="4" type="ORF">DET45_10387</name>
</gene>
<dbReference type="AlphaFoldDB" id="A0A317QC91"/>
<accession>A0A317QC91</accession>
<dbReference type="PANTHER" id="PTHR11203">
    <property type="entry name" value="CLEAVAGE AND POLYADENYLATION SPECIFICITY FACTOR FAMILY MEMBER"/>
    <property type="match status" value="1"/>
</dbReference>
<reference evidence="4 5" key="1">
    <citation type="submission" date="2018-05" db="EMBL/GenBank/DDBJ databases">
        <title>Freshwater and sediment microbial communities from various areas in North America, analyzing microbe dynamics in response to fracking.</title>
        <authorList>
            <person name="Lamendella R."/>
        </authorList>
    </citation>
    <scope>NUCLEOTIDE SEQUENCE [LARGE SCALE GENOMIC DNA]</scope>
    <source>
        <strain evidence="4 5">125B1</strain>
    </source>
</reference>
<evidence type="ECO:0000259" key="2">
    <source>
        <dbReference type="SMART" id="SM00849"/>
    </source>
</evidence>
<feature type="domain" description="Metallo-beta-lactamase" evidence="2">
    <location>
        <begin position="13"/>
        <end position="234"/>
    </location>
</feature>
<dbReference type="SMART" id="SM00849">
    <property type="entry name" value="Lactamase_B"/>
    <property type="match status" value="1"/>
</dbReference>
<dbReference type="InterPro" id="IPR011108">
    <property type="entry name" value="RMMBL"/>
</dbReference>
<dbReference type="Pfam" id="PF12706">
    <property type="entry name" value="Lactamase_B_2"/>
    <property type="match status" value="1"/>
</dbReference>
<organism evidence="4 5">
    <name type="scientific">Pseudidiomarina maritima</name>
    <dbReference type="NCBI Taxonomy" id="519453"/>
    <lineage>
        <taxon>Bacteria</taxon>
        <taxon>Pseudomonadati</taxon>
        <taxon>Pseudomonadota</taxon>
        <taxon>Gammaproteobacteria</taxon>
        <taxon>Alteromonadales</taxon>
        <taxon>Idiomarinaceae</taxon>
        <taxon>Pseudidiomarina</taxon>
    </lineage>
</organism>
<evidence type="ECO:0000313" key="4">
    <source>
        <dbReference type="EMBL" id="PWW14395.1"/>
    </source>
</evidence>
<evidence type="ECO:0000259" key="3">
    <source>
        <dbReference type="SMART" id="SM01027"/>
    </source>
</evidence>
<name>A0A317QC91_9GAMM</name>
<dbReference type="Pfam" id="PF07521">
    <property type="entry name" value="RMMBL"/>
    <property type="match status" value="1"/>
</dbReference>
<dbReference type="Gene3D" id="3.40.50.10890">
    <property type="match status" value="1"/>
</dbReference>
<sequence>MRLTFLGAAETVTGSKYLLETATTRVLIDCGMFQGYKWLRRRNWQPLPLGINHVDGVVLTHAHLDHSGFLPVLYREGYRGRVFTHAATAGLCGLLWPDSGKIQEEDAKFYQRHKLSKHQNPEPLYDEATAEAALTLLEPVEFHQPFSIGDIQFSLRPAGHILGAASIIAEADGVRIGFSGDVGRPNDILMMPPEPLPELDVLLLEATYGDRRHDPEDPWQQLTDVVNETASSGGVLLIPSFAVGRAQLLQHMLITLMQQKKIPRMPIFLDSPMAINASELYQQFHQYHRLTAEQCYAAAAGVEYTRHVEDSKQIAQQTGPHIIIAGSGMATGGRILHHFKHWLGDHRATVLFSGHQAGGTRGAKMVQGVERIKLHGEWLPVKARIRQLNGLSGHADYSEIGDWLKASKLPPQLQIFLVHGEPDSLEAMSDYLKQETPFDINVADYMGVQHFKR</sequence>
<dbReference type="PANTHER" id="PTHR11203:SF37">
    <property type="entry name" value="INTEGRATOR COMPLEX SUBUNIT 11"/>
    <property type="match status" value="1"/>
</dbReference>
<comment type="caution">
    <text evidence="4">The sequence shown here is derived from an EMBL/GenBank/DDBJ whole genome shotgun (WGS) entry which is preliminary data.</text>
</comment>
<dbReference type="Proteomes" id="UP000246964">
    <property type="component" value="Unassembled WGS sequence"/>
</dbReference>
<dbReference type="SMART" id="SM01027">
    <property type="entry name" value="Beta-Casp"/>
    <property type="match status" value="1"/>
</dbReference>
<dbReference type="InterPro" id="IPR001279">
    <property type="entry name" value="Metallo-B-lactamas"/>
</dbReference>
<dbReference type="CDD" id="cd16295">
    <property type="entry name" value="TTHA0252-CPSF-like_MBL-fold"/>
    <property type="match status" value="1"/>
</dbReference>
<dbReference type="EMBL" id="QGTT01000003">
    <property type="protein sequence ID" value="PWW14395.1"/>
    <property type="molecule type" value="Genomic_DNA"/>
</dbReference>